<reference evidence="2 3" key="1">
    <citation type="submission" date="2018-08" db="EMBL/GenBank/DDBJ databases">
        <title>Mucilaginibacter sp. MYSH2.</title>
        <authorList>
            <person name="Seo T."/>
        </authorList>
    </citation>
    <scope>NUCLEOTIDE SEQUENCE [LARGE SCALE GENOMIC DNA]</scope>
    <source>
        <strain evidence="2 3">MYSH2</strain>
    </source>
</reference>
<name>A0A372NYZ0_9SPHI</name>
<evidence type="ECO:0000313" key="3">
    <source>
        <dbReference type="Proteomes" id="UP000264217"/>
    </source>
</evidence>
<dbReference type="InterPro" id="IPR016181">
    <property type="entry name" value="Acyl_CoA_acyltransferase"/>
</dbReference>
<dbReference type="PANTHER" id="PTHR43792">
    <property type="entry name" value="GNAT FAMILY, PUTATIVE (AFU_ORTHOLOGUE AFUA_3G00765)-RELATED-RELATED"/>
    <property type="match status" value="1"/>
</dbReference>
<organism evidence="2 3">
    <name type="scientific">Mucilaginibacter conchicola</name>
    <dbReference type="NCBI Taxonomy" id="2303333"/>
    <lineage>
        <taxon>Bacteria</taxon>
        <taxon>Pseudomonadati</taxon>
        <taxon>Bacteroidota</taxon>
        <taxon>Sphingobacteriia</taxon>
        <taxon>Sphingobacteriales</taxon>
        <taxon>Sphingobacteriaceae</taxon>
        <taxon>Mucilaginibacter</taxon>
    </lineage>
</organism>
<keyword evidence="2" id="KW-0808">Transferase</keyword>
<feature type="domain" description="N-acetyltransferase" evidence="1">
    <location>
        <begin position="35"/>
        <end position="191"/>
    </location>
</feature>
<dbReference type="Gene3D" id="3.40.630.30">
    <property type="match status" value="1"/>
</dbReference>
<gene>
    <name evidence="2" type="ORF">D0C36_04150</name>
</gene>
<dbReference type="PANTHER" id="PTHR43792:SF1">
    <property type="entry name" value="N-ACETYLTRANSFERASE DOMAIN-CONTAINING PROTEIN"/>
    <property type="match status" value="1"/>
</dbReference>
<dbReference type="CDD" id="cd04301">
    <property type="entry name" value="NAT_SF"/>
    <property type="match status" value="1"/>
</dbReference>
<dbReference type="GO" id="GO:0016747">
    <property type="term" value="F:acyltransferase activity, transferring groups other than amino-acyl groups"/>
    <property type="evidence" value="ECO:0007669"/>
    <property type="project" value="InterPro"/>
</dbReference>
<comment type="caution">
    <text evidence="2">The sequence shown here is derived from an EMBL/GenBank/DDBJ whole genome shotgun (WGS) entry which is preliminary data.</text>
</comment>
<proteinExistence type="predicted"/>
<protein>
    <submittedName>
        <fullName evidence="2">N-acetyltransferase</fullName>
    </submittedName>
</protein>
<dbReference type="InterPro" id="IPR000182">
    <property type="entry name" value="GNAT_dom"/>
</dbReference>
<dbReference type="Proteomes" id="UP000264217">
    <property type="component" value="Unassembled WGS sequence"/>
</dbReference>
<dbReference type="Pfam" id="PF13302">
    <property type="entry name" value="Acetyltransf_3"/>
    <property type="match status" value="1"/>
</dbReference>
<dbReference type="PROSITE" id="PS51186">
    <property type="entry name" value="GNAT"/>
    <property type="match status" value="1"/>
</dbReference>
<evidence type="ECO:0000313" key="2">
    <source>
        <dbReference type="EMBL" id="RFZ94737.1"/>
    </source>
</evidence>
<dbReference type="EMBL" id="QWDC01000001">
    <property type="protein sequence ID" value="RFZ94737.1"/>
    <property type="molecule type" value="Genomic_DNA"/>
</dbReference>
<sequence>MFVYLTTAIVIKCSPTLFMQNINLKYLPTIRTPNITLRPININDAEQLYKLRKDPKIMRYIDRPLMESIDDAGKLINLILDLQQRHEAAMWAITLPGDEDMIGNIGFWEVTPEHYRSEIGYMLSPQYQGRGIMSAAIKEITKVGFKTLGFHSIAANVNPHNQASIKLLKNAGFVQEAYFKENYYFEGKFLDSIVFSIVDNNS</sequence>
<dbReference type="InterPro" id="IPR051531">
    <property type="entry name" value="N-acetyltransferase"/>
</dbReference>
<accession>A0A372NYZ0</accession>
<keyword evidence="3" id="KW-1185">Reference proteome</keyword>
<dbReference type="AlphaFoldDB" id="A0A372NYZ0"/>
<dbReference type="SUPFAM" id="SSF55729">
    <property type="entry name" value="Acyl-CoA N-acyltransferases (Nat)"/>
    <property type="match status" value="1"/>
</dbReference>
<evidence type="ECO:0000259" key="1">
    <source>
        <dbReference type="PROSITE" id="PS51186"/>
    </source>
</evidence>